<dbReference type="AlphaFoldDB" id="A0A160VGB7"/>
<evidence type="ECO:0000313" key="1">
    <source>
        <dbReference type="EMBL" id="CUV09665.1"/>
    </source>
</evidence>
<name>A0A160VGB7_9ZZZZ</name>
<accession>A0A160VGB7</accession>
<protein>
    <recommendedName>
        <fullName evidence="2">DUF2007 domain-containing protein</fullName>
    </recommendedName>
</protein>
<proteinExistence type="predicted"/>
<sequence>MFCPECSSEYLDDITICSDCGVSLIDVQPESELLSNMDWITIADFSGAVFAEMAVEILKKNHVPCYTKGDFLNSAFNIKALSLYGGSMKLYIPSSFQTQAERLLENIISNNG</sequence>
<organism evidence="1">
    <name type="scientific">hydrothermal vent metagenome</name>
    <dbReference type="NCBI Taxonomy" id="652676"/>
    <lineage>
        <taxon>unclassified sequences</taxon>
        <taxon>metagenomes</taxon>
        <taxon>ecological metagenomes</taxon>
    </lineage>
</organism>
<dbReference type="EMBL" id="FAXC01000284">
    <property type="protein sequence ID" value="CUV09665.1"/>
    <property type="molecule type" value="Genomic_DNA"/>
</dbReference>
<gene>
    <name evidence="1" type="ORF">MGWOODY_Mmi77</name>
</gene>
<reference evidence="1" key="1">
    <citation type="submission" date="2015-10" db="EMBL/GenBank/DDBJ databases">
        <authorList>
            <person name="Gilbert D.G."/>
        </authorList>
    </citation>
    <scope>NUCLEOTIDE SEQUENCE</scope>
</reference>
<evidence type="ECO:0008006" key="2">
    <source>
        <dbReference type="Google" id="ProtNLM"/>
    </source>
</evidence>